<evidence type="ECO:0000313" key="14">
    <source>
        <dbReference type="EMBL" id="CBZ34045.1"/>
    </source>
</evidence>
<dbReference type="SUPFAM" id="SSF52317">
    <property type="entry name" value="Class I glutamine amidotransferase-like"/>
    <property type="match status" value="1"/>
</dbReference>
<dbReference type="InterPro" id="IPR014729">
    <property type="entry name" value="Rossmann-like_a/b/a_fold"/>
</dbReference>
<proteinExistence type="predicted"/>
<protein>
    <recommendedName>
        <fullName evidence="3">GMP synthase (glutamine-hydrolyzing)</fullName>
        <ecNumber evidence="3">6.3.5.2</ecNumber>
    </recommendedName>
    <alternativeName>
        <fullName evidence="10">Glutamine amidotransferase</fullName>
    </alternativeName>
</protein>
<dbReference type="EC" id="6.3.5.2" evidence="3"/>
<evidence type="ECO:0000256" key="1">
    <source>
        <dbReference type="ARBA" id="ARBA00005153"/>
    </source>
</evidence>
<dbReference type="GeneID" id="13386572"/>
<dbReference type="Gene3D" id="3.40.50.620">
    <property type="entry name" value="HUPs"/>
    <property type="match status" value="1"/>
</dbReference>
<dbReference type="NCBIfam" id="TIGR00888">
    <property type="entry name" value="guaA_Nterm"/>
    <property type="match status" value="1"/>
</dbReference>
<dbReference type="SUPFAM" id="SSF52402">
    <property type="entry name" value="Adenine nucleotide alpha hydrolases-like"/>
    <property type="match status" value="1"/>
</dbReference>
<keyword evidence="6 11" id="KW-0332">GMP biosynthesis</keyword>
<dbReference type="InterPro" id="IPR001674">
    <property type="entry name" value="GMP_synth_C"/>
</dbReference>
<evidence type="ECO:0000256" key="2">
    <source>
        <dbReference type="ARBA" id="ARBA00011738"/>
    </source>
</evidence>
<dbReference type="Proteomes" id="UP000318447">
    <property type="component" value="Unassembled WGS sequence"/>
</dbReference>
<comment type="subunit">
    <text evidence="2">Homodimer.</text>
</comment>
<dbReference type="PROSITE" id="PS51553">
    <property type="entry name" value="GMPS_ATP_PPASE"/>
    <property type="match status" value="1"/>
</dbReference>
<evidence type="ECO:0000256" key="10">
    <source>
        <dbReference type="ARBA" id="ARBA00031356"/>
    </source>
</evidence>
<dbReference type="KEGG" id="ldo:LDBPK_220013"/>
<reference evidence="16" key="3">
    <citation type="submission" date="2011-02" db="EMBL/GenBank/DDBJ databases">
        <title>Whole genome sequencing of Leishmania donovani clinical lines reveals dynamic variation related to drug resistance.</title>
        <authorList>
            <person name="Downing T."/>
            <person name="Imamura H."/>
            <person name="Sanders M."/>
            <person name="Decuypere S."/>
            <person name="Hertz-Fowler C."/>
            <person name="Clark T.G."/>
            <person name="Rijal S."/>
            <person name="Sundar S."/>
            <person name="Quail M.A."/>
            <person name="De Doncker S."/>
            <person name="Maes I."/>
            <person name="Vanaerschot M."/>
            <person name="Stark O."/>
            <person name="Schonian G."/>
            <person name="Dujardin J.C."/>
            <person name="Berriman M."/>
        </authorList>
    </citation>
    <scope>NUCLEOTIDE SEQUENCE [LARGE SCALE GENOMIC DNA]</scope>
    <source>
        <strain evidence="16">BPK282A1</strain>
    </source>
</reference>
<dbReference type="CDD" id="cd01742">
    <property type="entry name" value="GATase1_GMP_Synthase"/>
    <property type="match status" value="1"/>
</dbReference>
<dbReference type="SUPFAM" id="SSF54810">
    <property type="entry name" value="GMP synthetase C-terminal dimerisation domain"/>
    <property type="match status" value="2"/>
</dbReference>
<keyword evidence="5 11" id="KW-0547">Nucleotide-binding</keyword>
<reference evidence="18" key="6">
    <citation type="submission" date="2019-02" db="EMBL/GenBank/DDBJ databases">
        <title>FDA dAtabase for Regulatory Grade micrObial Sequences (FDA-ARGOS): Supporting development and validation of Infectious Disease Dx tests.</title>
        <authorList>
            <person name="Duncan R."/>
            <person name="Fisher C."/>
            <person name="Tallon L."/>
            <person name="Sadzewicz L."/>
            <person name="Sengamalay N."/>
            <person name="Ott S."/>
            <person name="Godinez A."/>
            <person name="Nagaraj S."/>
            <person name="Vavikolanu K."/>
            <person name="Nadendla S."/>
            <person name="Aluvathingal J."/>
            <person name="Sichtig H."/>
        </authorList>
    </citation>
    <scope>NUCLEOTIDE SEQUENCE [LARGE SCALE GENOMIC DNA]</scope>
    <source>
        <strain evidence="18">FDAARGOS_361</strain>
    </source>
</reference>
<dbReference type="PANTHER" id="PTHR11922">
    <property type="entry name" value="GMP SYNTHASE-RELATED"/>
    <property type="match status" value="1"/>
</dbReference>
<dbReference type="VEuPathDB" id="TriTrypDB:LdBPK_220013.1"/>
<dbReference type="Pfam" id="PF00117">
    <property type="entry name" value="GATase"/>
    <property type="match status" value="1"/>
</dbReference>
<feature type="binding site" evidence="11">
    <location>
        <begin position="230"/>
        <end position="236"/>
    </location>
    <ligand>
        <name>ATP</name>
        <dbReference type="ChEBI" id="CHEBI:30616"/>
    </ligand>
</feature>
<dbReference type="VEuPathDB" id="TriTrypDB:LDHU3_22.0170"/>
<dbReference type="PRINTS" id="PR00097">
    <property type="entry name" value="ANTSNTHASEII"/>
</dbReference>
<dbReference type="Gene3D" id="3.40.50.880">
    <property type="match status" value="1"/>
</dbReference>
<sequence>MSHQGAPQGEYVAILDAGSQYGKVIDRKVRELHVETSILPLDTPAEKLRIDANLKGIIISGGPSSVNDVTSLAYDRAIFSMGKPVLGICYGMQMLTELYGGEVCRGKVREDGQDSIQVDTSSPIFAGLESTEVVLLTHGDSITAVGAELKVIARSSADIIAAVQHWSRPLFGVQFHPEVELTVSGKTIFKNFLQLCRCDFSFTMEDREAVALRLIRERTSDGQKVLCLASGGVDSTVCAVLLLKALGPERVVCIHIDHGFMRLNESVQVVEALNAAGVCVHLVQAQEDFAQASTEMTAKGSRAAYTTNKLREVTDPEEKRNIIGNTFMTVCDRVIKELQLDVENLLLAQGTLRPDLIESGSKYASVNADSIKTHHNDTAVVRLLRDAGRIIEPLCDYHKDEVRELGARLGIPRHLVERQPFPGPGLAIRTLCTDGTPFRDGNFEDTQATVKRVCMGADASFAEVATLAQKATLSACILPVRTVGVQGDGRTYAYAAALSMQTFPTAEQWSTLMQLAKEIPKTAHAVNRVVFMFGPPQSESPSTVTPTYLTADVLEKLRVADDKVNSILMKHQLVRSLSQVPIILVPVGFDKAGGYSVVVRTFLTNDFMTGIPATPGSAFMPLAVLEEIVSEVQKLEFVGRFMYDLTAKPPGTTEWE</sequence>
<evidence type="ECO:0000256" key="4">
    <source>
        <dbReference type="ARBA" id="ARBA00022598"/>
    </source>
</evidence>
<evidence type="ECO:0000256" key="11">
    <source>
        <dbReference type="PROSITE-ProRule" id="PRU00886"/>
    </source>
</evidence>
<dbReference type="PROSITE" id="PS51273">
    <property type="entry name" value="GATASE_TYPE_1"/>
    <property type="match status" value="1"/>
</dbReference>
<keyword evidence="8 11" id="KW-0067">ATP-binding</keyword>
<dbReference type="Gene3D" id="3.30.300.10">
    <property type="match status" value="2"/>
</dbReference>
<evidence type="ECO:0000256" key="7">
    <source>
        <dbReference type="ARBA" id="ARBA00022755"/>
    </source>
</evidence>
<dbReference type="GO" id="GO:0005829">
    <property type="term" value="C:cytosol"/>
    <property type="evidence" value="ECO:0007669"/>
    <property type="project" value="TreeGrafter"/>
</dbReference>
<evidence type="ECO:0000256" key="8">
    <source>
        <dbReference type="ARBA" id="ARBA00022840"/>
    </source>
</evidence>
<name>A0A3Q8IAJ8_LEIDO</name>
<reference evidence="14 16" key="1">
    <citation type="journal article" date="2011" name="Genome Res.">
        <title>Whole genome sequencing of multiple Leishmania donovani clinical isolates provides insights into population structure and mechanisms of drug resistance.</title>
        <authorList>
            <person name="Downing T."/>
            <person name="Imamura H."/>
            <person name="Decuypere S."/>
            <person name="Clark T.G."/>
            <person name="Coombs G.H."/>
            <person name="Cotton J.A."/>
            <person name="Hilley J.D."/>
            <person name="de Doncker S."/>
            <person name="Maes I."/>
            <person name="Mottram J.C."/>
            <person name="Quail M.A."/>
            <person name="Rijal S."/>
            <person name="Sanders M."/>
            <person name="Schonian G."/>
            <person name="Stark O."/>
            <person name="Sundar S."/>
            <person name="Vanaerschot M."/>
            <person name="Hertz-Fowler C."/>
            <person name="Dujardin J.C."/>
            <person name="Berriman M."/>
        </authorList>
    </citation>
    <scope>NUCLEOTIDE SEQUENCE [LARGE SCALE GENOMIC DNA]</scope>
    <source>
        <strain evidence="14 16">BPK282A1</strain>
    </source>
</reference>
<dbReference type="InterPro" id="IPR004739">
    <property type="entry name" value="GMP_synth_GATase"/>
</dbReference>
<evidence type="ECO:0000256" key="9">
    <source>
        <dbReference type="ARBA" id="ARBA00022962"/>
    </source>
</evidence>
<dbReference type="PRINTS" id="PR00096">
    <property type="entry name" value="GATASE"/>
</dbReference>
<dbReference type="OMA" id="IWQSFAV"/>
<evidence type="ECO:0000256" key="6">
    <source>
        <dbReference type="ARBA" id="ARBA00022749"/>
    </source>
</evidence>
<dbReference type="GO" id="GO:0005524">
    <property type="term" value="F:ATP binding"/>
    <property type="evidence" value="ECO:0007669"/>
    <property type="project" value="UniProtKB-UniRule"/>
</dbReference>
<keyword evidence="4 13" id="KW-0436">Ligase</keyword>
<evidence type="ECO:0000256" key="5">
    <source>
        <dbReference type="ARBA" id="ARBA00022741"/>
    </source>
</evidence>
<comment type="pathway">
    <text evidence="1">Purine metabolism; GMP biosynthesis; GMP from XMP (L-Gln route): step 1/1.</text>
</comment>
<dbReference type="EMBL" id="FR799609">
    <property type="protein sequence ID" value="CBZ34045.1"/>
    <property type="molecule type" value="Genomic_DNA"/>
</dbReference>
<evidence type="ECO:0000313" key="15">
    <source>
        <dbReference type="EMBL" id="TPP45397.1"/>
    </source>
</evidence>
<dbReference type="FunFam" id="3.30.300.10:FF:000027">
    <property type="entry name" value="GMP synthase (Glutamine-hydrolysing)"/>
    <property type="match status" value="1"/>
</dbReference>
<evidence type="ECO:0000313" key="13">
    <source>
        <dbReference type="EMBL" id="AYU78704.1"/>
    </source>
</evidence>
<feature type="domain" description="GMPS ATP-PPase" evidence="12">
    <location>
        <begin position="202"/>
        <end position="418"/>
    </location>
</feature>
<dbReference type="PANTHER" id="PTHR11922:SF2">
    <property type="entry name" value="GMP SYNTHASE [GLUTAMINE-HYDROLYZING]"/>
    <property type="match status" value="1"/>
</dbReference>
<dbReference type="OrthoDB" id="1724632at2759"/>
<dbReference type="InterPro" id="IPR017926">
    <property type="entry name" value="GATASE"/>
</dbReference>
<dbReference type="NCBIfam" id="NF000848">
    <property type="entry name" value="PRK00074.1"/>
    <property type="match status" value="1"/>
</dbReference>
<keyword evidence="17" id="KW-1185">Reference proteome</keyword>
<evidence type="ECO:0000313" key="16">
    <source>
        <dbReference type="Proteomes" id="UP000008980"/>
    </source>
</evidence>
<accession>E9BFL9</accession>
<dbReference type="FunFam" id="3.40.50.620:FF:000044">
    <property type="entry name" value="GMP synthase [glutamine-hydrolyzing]"/>
    <property type="match status" value="1"/>
</dbReference>
<dbReference type="AlphaFoldDB" id="A0A3Q8IAJ8"/>
<organism evidence="13 17">
    <name type="scientific">Leishmania donovani</name>
    <dbReference type="NCBI Taxonomy" id="5661"/>
    <lineage>
        <taxon>Eukaryota</taxon>
        <taxon>Discoba</taxon>
        <taxon>Euglenozoa</taxon>
        <taxon>Kinetoplastea</taxon>
        <taxon>Metakinetoplastina</taxon>
        <taxon>Trypanosomatida</taxon>
        <taxon>Trypanosomatidae</taxon>
        <taxon>Leishmaniinae</taxon>
        <taxon>Leishmania</taxon>
    </lineage>
</organism>
<dbReference type="EMBL" id="CP029521">
    <property type="protein sequence ID" value="AYU78704.1"/>
    <property type="molecule type" value="Genomic_DNA"/>
</dbReference>
<keyword evidence="9" id="KW-0315">Glutamine amidotransferase</keyword>
<dbReference type="FunFam" id="3.30.300.10:FF:000008">
    <property type="entry name" value="GMP synthase [glutamine-hydrolyzing]"/>
    <property type="match status" value="1"/>
</dbReference>
<reference evidence="14" key="2">
    <citation type="submission" date="2011-01" db="EMBL/GenBank/DDBJ databases">
        <authorList>
            <person name="Zhao B.P."/>
            <person name="Ren Z.A."/>
            <person name="Li C.D."/>
        </authorList>
    </citation>
    <scope>NUCLEOTIDE SEQUENCE</scope>
    <source>
        <strain evidence="14">BPK282A1</strain>
    </source>
</reference>
<dbReference type="VEuPathDB" id="TriTrypDB:LdCL_220006100"/>
<evidence type="ECO:0000313" key="17">
    <source>
        <dbReference type="Proteomes" id="UP000274082"/>
    </source>
</evidence>
<dbReference type="RefSeq" id="XP_003860750.1">
    <property type="nucleotide sequence ID" value="XM_003860702.1"/>
</dbReference>
<dbReference type="CDD" id="cd01997">
    <property type="entry name" value="GMP_synthase_C"/>
    <property type="match status" value="1"/>
</dbReference>
<dbReference type="UniPathway" id="UPA00189">
    <property type="reaction ID" value="UER00296"/>
</dbReference>
<dbReference type="FunFam" id="3.40.50.880:FF:000013">
    <property type="entry name" value="GMP synthase [glutamine-hydrolyzing]"/>
    <property type="match status" value="1"/>
</dbReference>
<dbReference type="InterPro" id="IPR025777">
    <property type="entry name" value="GMPS_ATP_PPase_dom"/>
</dbReference>
<evidence type="ECO:0000259" key="12">
    <source>
        <dbReference type="PROSITE" id="PS51553"/>
    </source>
</evidence>
<dbReference type="SMR" id="A0A3Q8IAJ8"/>
<dbReference type="InterPro" id="IPR029062">
    <property type="entry name" value="Class_I_gatase-like"/>
</dbReference>
<dbReference type="GO" id="GO:0003921">
    <property type="term" value="F:GMP synthase activity"/>
    <property type="evidence" value="ECO:0007669"/>
    <property type="project" value="InterPro"/>
</dbReference>
<reference evidence="15" key="5">
    <citation type="submission" date="2019-02" db="EMBL/GenBank/DDBJ databases">
        <title>FDA dAtabase for Regulatory Grade micrObial Sequences (FDA-ARGOS): Supporting development and validation of Infectious Disease Dx tests.</title>
        <authorList>
            <person name="Duncan R."/>
            <person name="Fisher C."/>
            <person name="Tallon L.J."/>
            <person name="Sadzewicz L."/>
            <person name="Sengamalay N."/>
            <person name="Ott S."/>
            <person name="Godinez A."/>
            <person name="Nagaraj S."/>
            <person name="Nadendla S."/>
            <person name="Sichtig H."/>
        </authorList>
    </citation>
    <scope>NUCLEOTIDE SEQUENCE</scope>
    <source>
        <strain evidence="15">FDAARGOS_361</strain>
    </source>
</reference>
<dbReference type="Proteomes" id="UP000274082">
    <property type="component" value="Chromosome 22"/>
</dbReference>
<keyword evidence="7 11" id="KW-0658">Purine biosynthesis</keyword>
<gene>
    <name evidence="15" type="ORF">CGC21_32910</name>
    <name evidence="14" type="ORF">LDBPK_220013</name>
    <name evidence="13" type="ORF">LdCL_220006100</name>
</gene>
<accession>A0A3Q8IAJ8</accession>
<dbReference type="Pfam" id="PF00958">
    <property type="entry name" value="GMP_synt_C"/>
    <property type="match status" value="1"/>
</dbReference>
<dbReference type="Proteomes" id="UP000008980">
    <property type="component" value="Chromosome 22"/>
</dbReference>
<dbReference type="MEROPS" id="C26.A21"/>
<dbReference type="EMBL" id="RHLC01000032">
    <property type="protein sequence ID" value="TPP45397.1"/>
    <property type="molecule type" value="Genomic_DNA"/>
</dbReference>
<reference evidence="13 17" key="4">
    <citation type="journal article" date="2018" name="Sci. Rep.">
        <title>A complete Leishmania donovani reference genome identifies novel genetic variations associated with virulence.</title>
        <authorList>
            <person name="Lypaczewski P."/>
            <person name="Hoshizaki J."/>
            <person name="Zhang W.-W."/>
            <person name="McCall L.-I."/>
            <person name="Torcivia-Rodriguez J."/>
            <person name="Simonyan V."/>
            <person name="Kaur A."/>
            <person name="Dewar K."/>
            <person name="Matlashewski G."/>
        </authorList>
    </citation>
    <scope>NUCLEOTIDE SEQUENCE [LARGE SCALE GENOMIC DNA]</scope>
    <source>
        <strain evidence="13 17">LdCL</strain>
    </source>
</reference>
<evidence type="ECO:0000313" key="18">
    <source>
        <dbReference type="Proteomes" id="UP000318447"/>
    </source>
</evidence>
<evidence type="ECO:0000256" key="3">
    <source>
        <dbReference type="ARBA" id="ARBA00012746"/>
    </source>
</evidence>